<feature type="region of interest" description="Disordered" evidence="2">
    <location>
        <begin position="57"/>
        <end position="79"/>
    </location>
</feature>
<name>A0A2I0J8J5_PUNGR</name>
<evidence type="ECO:0000313" key="3">
    <source>
        <dbReference type="EMBL" id="PKI52571.1"/>
    </source>
</evidence>
<dbReference type="EMBL" id="PGOL01001926">
    <property type="protein sequence ID" value="PKI52571.1"/>
    <property type="molecule type" value="Genomic_DNA"/>
</dbReference>
<proteinExistence type="predicted"/>
<evidence type="ECO:0000256" key="2">
    <source>
        <dbReference type="SAM" id="MobiDB-lite"/>
    </source>
</evidence>
<reference evidence="3 4" key="1">
    <citation type="submission" date="2017-11" db="EMBL/GenBank/DDBJ databases">
        <title>De-novo sequencing of pomegranate (Punica granatum L.) genome.</title>
        <authorList>
            <person name="Akparov Z."/>
            <person name="Amiraslanov A."/>
            <person name="Hajiyeva S."/>
            <person name="Abbasov M."/>
            <person name="Kaur K."/>
            <person name="Hamwieh A."/>
            <person name="Solovyev V."/>
            <person name="Salamov A."/>
            <person name="Braich B."/>
            <person name="Kosarev P."/>
            <person name="Mahmoud A."/>
            <person name="Hajiyev E."/>
            <person name="Babayeva S."/>
            <person name="Izzatullayeva V."/>
            <person name="Mammadov A."/>
            <person name="Mammadov A."/>
            <person name="Sharifova S."/>
            <person name="Ojaghi J."/>
            <person name="Eynullazada K."/>
            <person name="Bayramov B."/>
            <person name="Abdulazimova A."/>
            <person name="Shahmuradov I."/>
        </authorList>
    </citation>
    <scope>NUCLEOTIDE SEQUENCE [LARGE SCALE GENOMIC DNA]</scope>
    <source>
        <strain evidence="4">cv. AG2017</strain>
        <tissue evidence="3">Leaf</tissue>
    </source>
</reference>
<gene>
    <name evidence="3" type="ORF">CRG98_027043</name>
</gene>
<accession>A0A2I0J8J5</accession>
<evidence type="ECO:0000256" key="1">
    <source>
        <dbReference type="SAM" id="Coils"/>
    </source>
</evidence>
<evidence type="ECO:0000313" key="4">
    <source>
        <dbReference type="Proteomes" id="UP000233551"/>
    </source>
</evidence>
<organism evidence="3 4">
    <name type="scientific">Punica granatum</name>
    <name type="common">Pomegranate</name>
    <dbReference type="NCBI Taxonomy" id="22663"/>
    <lineage>
        <taxon>Eukaryota</taxon>
        <taxon>Viridiplantae</taxon>
        <taxon>Streptophyta</taxon>
        <taxon>Embryophyta</taxon>
        <taxon>Tracheophyta</taxon>
        <taxon>Spermatophyta</taxon>
        <taxon>Magnoliopsida</taxon>
        <taxon>eudicotyledons</taxon>
        <taxon>Gunneridae</taxon>
        <taxon>Pentapetalae</taxon>
        <taxon>rosids</taxon>
        <taxon>malvids</taxon>
        <taxon>Myrtales</taxon>
        <taxon>Lythraceae</taxon>
        <taxon>Punica</taxon>
    </lineage>
</organism>
<dbReference type="AlphaFoldDB" id="A0A2I0J8J5"/>
<keyword evidence="4" id="KW-1185">Reference proteome</keyword>
<keyword evidence="1" id="KW-0175">Coiled coil</keyword>
<sequence length="261" mass="29126">MAVTEMSLICHWIRVYQGHIGLRELSFSLVLPLPLALNLLKWRRRWNPSFRTRIRAEQRSSREEEAEQGRSREEEAEQRRSGLRRFSVSGLQSFFSCSFSRAVVVAGLLPIRSAAVTGLLPVQAASATAEGNYTSTISEKYGSDVSSKLSFDTDAWINVAGAPSKGRVYGFGSRRDPKLVIGSSVSYSATSRCDLGGSLSRAIADERLKEIEERIQRDLQQKMEAEIEARTEEQVERLMTELLKREVLPRGASPPPHGVAE</sequence>
<protein>
    <submittedName>
        <fullName evidence="3">Uncharacterized protein</fullName>
    </submittedName>
</protein>
<dbReference type="Proteomes" id="UP000233551">
    <property type="component" value="Unassembled WGS sequence"/>
</dbReference>
<comment type="caution">
    <text evidence="3">The sequence shown here is derived from an EMBL/GenBank/DDBJ whole genome shotgun (WGS) entry which is preliminary data.</text>
</comment>
<feature type="coiled-coil region" evidence="1">
    <location>
        <begin position="201"/>
        <end position="228"/>
    </location>
</feature>